<evidence type="ECO:0000256" key="2">
    <source>
        <dbReference type="ARBA" id="ARBA00022475"/>
    </source>
</evidence>
<dbReference type="InterPro" id="IPR026323">
    <property type="entry name" value="Exosortase-related_prot_XrtF"/>
</dbReference>
<feature type="transmembrane region" description="Helical" evidence="8">
    <location>
        <begin position="99"/>
        <end position="126"/>
    </location>
</feature>
<gene>
    <name evidence="9" type="ORF">KK2020170_02180</name>
</gene>
<evidence type="ECO:0000256" key="5">
    <source>
        <dbReference type="ARBA" id="ARBA00022801"/>
    </source>
</evidence>
<evidence type="ECO:0000256" key="1">
    <source>
        <dbReference type="ARBA" id="ARBA00004651"/>
    </source>
</evidence>
<accession>A0ABN6HU30</accession>
<evidence type="ECO:0000256" key="7">
    <source>
        <dbReference type="ARBA" id="ARBA00023136"/>
    </source>
</evidence>
<name>A0ABN6HU30_9FLAO</name>
<keyword evidence="10" id="KW-1185">Reference proteome</keyword>
<dbReference type="EMBL" id="AP024749">
    <property type="protein sequence ID" value="BCY27350.1"/>
    <property type="molecule type" value="Genomic_DNA"/>
</dbReference>
<evidence type="ECO:0000256" key="8">
    <source>
        <dbReference type="SAM" id="Phobius"/>
    </source>
</evidence>
<dbReference type="InterPro" id="IPR026392">
    <property type="entry name" value="Exo/Archaeosortase_dom"/>
</dbReference>
<keyword evidence="3" id="KW-0645">Protease</keyword>
<dbReference type="Pfam" id="PF09721">
    <property type="entry name" value="Exosortase_EpsH"/>
    <property type="match status" value="1"/>
</dbReference>
<feature type="transmembrane region" description="Helical" evidence="8">
    <location>
        <begin position="132"/>
        <end position="153"/>
    </location>
</feature>
<dbReference type="NCBIfam" id="TIGR04178">
    <property type="entry name" value="exo_archaeo"/>
    <property type="match status" value="1"/>
</dbReference>
<dbReference type="Proteomes" id="UP000825258">
    <property type="component" value="Chromosome"/>
</dbReference>
<reference evidence="9 10" key="1">
    <citation type="submission" date="2021-06" db="EMBL/GenBank/DDBJ databases">
        <title>Whole genome sequences of Flavobacterium sp. KK2020170 and assembly.</title>
        <authorList>
            <person name="Kitahara K."/>
            <person name="Miyoshi S."/>
            <person name="Uesaka K."/>
        </authorList>
    </citation>
    <scope>NUCLEOTIDE SEQUENCE [LARGE SCALE GENOMIC DNA]</scope>
    <source>
        <strain evidence="9 10">KK2020170</strain>
    </source>
</reference>
<proteinExistence type="predicted"/>
<evidence type="ECO:0000313" key="9">
    <source>
        <dbReference type="EMBL" id="BCY27350.1"/>
    </source>
</evidence>
<keyword evidence="4 8" id="KW-0812">Transmembrane</keyword>
<keyword evidence="2" id="KW-1003">Cell membrane</keyword>
<keyword evidence="6 8" id="KW-1133">Transmembrane helix</keyword>
<keyword evidence="5" id="KW-0378">Hydrolase</keyword>
<evidence type="ECO:0000313" key="10">
    <source>
        <dbReference type="Proteomes" id="UP000825258"/>
    </source>
</evidence>
<evidence type="ECO:0000256" key="4">
    <source>
        <dbReference type="ARBA" id="ARBA00022692"/>
    </source>
</evidence>
<protein>
    <submittedName>
        <fullName evidence="9">Exosortase family protein XrtF</fullName>
    </submittedName>
</protein>
<dbReference type="NCBIfam" id="TIGR04128">
    <property type="entry name" value="exoso_Fjoh_1448"/>
    <property type="match status" value="1"/>
</dbReference>
<sequence length="167" mass="19353">MVFYIAFALIYKLYLNQFDTNRLEVDTISEKVAHQTVGVINFFGGEASTYHHDFEPSMKIFFKEKYSARIIEGCNAISVIILFAAFIFAFSNGLKKTTLYIIVGSLLIYILNIIRIALLTYALYYYPKHEELLHGTIFPLFIYGIVFLLWILWVTKFSGYAKRNIEG</sequence>
<evidence type="ECO:0000256" key="6">
    <source>
        <dbReference type="ARBA" id="ARBA00022989"/>
    </source>
</evidence>
<comment type="subcellular location">
    <subcellularLocation>
        <location evidence="1">Cell membrane</location>
        <topology evidence="1">Multi-pass membrane protein</topology>
    </subcellularLocation>
</comment>
<keyword evidence="7 8" id="KW-0472">Membrane</keyword>
<evidence type="ECO:0000256" key="3">
    <source>
        <dbReference type="ARBA" id="ARBA00022670"/>
    </source>
</evidence>
<feature type="transmembrane region" description="Helical" evidence="8">
    <location>
        <begin position="66"/>
        <end position="90"/>
    </location>
</feature>
<organism evidence="9 10">
    <name type="scientific">Flavobacterium okayamense</name>
    <dbReference type="NCBI Taxonomy" id="2830782"/>
    <lineage>
        <taxon>Bacteria</taxon>
        <taxon>Pseudomonadati</taxon>
        <taxon>Bacteroidota</taxon>
        <taxon>Flavobacteriia</taxon>
        <taxon>Flavobacteriales</taxon>
        <taxon>Flavobacteriaceae</taxon>
        <taxon>Flavobacterium</taxon>
    </lineage>
</organism>
<dbReference type="InterPro" id="IPR019127">
    <property type="entry name" value="Exosortase"/>
</dbReference>